<name>A0A183BZR6_GLOPA</name>
<dbReference type="InterPro" id="IPR025662">
    <property type="entry name" value="Sigma_54_int_dom_ATP-bd_1"/>
</dbReference>
<evidence type="ECO:0000256" key="1">
    <source>
        <dbReference type="SAM" id="Coils"/>
    </source>
</evidence>
<dbReference type="WBParaSite" id="GPLIN_000610700">
    <property type="protein sequence ID" value="GPLIN_000610700"/>
    <property type="gene ID" value="GPLIN_000610700"/>
</dbReference>
<feature type="coiled-coil region" evidence="1">
    <location>
        <begin position="484"/>
        <end position="535"/>
    </location>
</feature>
<evidence type="ECO:0000313" key="4">
    <source>
        <dbReference type="WBParaSite" id="GPLIN_000610700"/>
    </source>
</evidence>
<feature type="compositionally biased region" description="Polar residues" evidence="2">
    <location>
        <begin position="1"/>
        <end position="19"/>
    </location>
</feature>
<keyword evidence="3" id="KW-1185">Reference proteome</keyword>
<dbReference type="PROSITE" id="PS00675">
    <property type="entry name" value="SIGMA54_INTERACT_1"/>
    <property type="match status" value="1"/>
</dbReference>
<evidence type="ECO:0000256" key="2">
    <source>
        <dbReference type="SAM" id="MobiDB-lite"/>
    </source>
</evidence>
<dbReference type="InterPro" id="IPR027417">
    <property type="entry name" value="P-loop_NTPase"/>
</dbReference>
<dbReference type="PANTHER" id="PTHR32046:SF11">
    <property type="entry name" value="IMMUNE-ASSOCIATED NUCLEOTIDE-BINDING PROTEIN 10-LIKE"/>
    <property type="match status" value="1"/>
</dbReference>
<keyword evidence="1" id="KW-0175">Coiled coil</keyword>
<reference evidence="4" key="3">
    <citation type="submission" date="2016-06" db="UniProtKB">
        <authorList>
            <consortium name="WormBaseParasite"/>
        </authorList>
    </citation>
    <scope>IDENTIFICATION</scope>
</reference>
<dbReference type="PANTHER" id="PTHR32046">
    <property type="entry name" value="G DOMAIN-CONTAINING PROTEIN"/>
    <property type="match status" value="1"/>
</dbReference>
<feature type="region of interest" description="Disordered" evidence="2">
    <location>
        <begin position="1"/>
        <end position="24"/>
    </location>
</feature>
<accession>A0A183BZR6</accession>
<sequence length="1280" mass="144430">MTTSLPNTQHQQRPTTNGRPTGKKKCLSVVQVERKEKPAVRLKYEFEQFSGDEHCNPTVGHMMQTLLPKHLAMSMEQLTEKFDLQLQLLDIDFEPAEFIDIDPREWCAERVKDRGKYKVLLHLKLGNNSASRIVGARKNVLGNVGDERRCDDGNVLMSGQQNANKDWEPIYRFHVSGKYHLGNLYNVLSDNFVTSNDLGFMRKVFNMRSYTEQSLPTQGKEIIEIDHLDRLEERTKMFGTEQKLSVISRLALLDDGCPLGQFLLAASQTKGQRNSFGVIQISPKKTISLKLDVPMVRNTVLQKNPQKDATHFVGSTCFGSLVAAIVTFDQQTFSMEMNVPMAKKLAMKHIRGYPVTFSDTGTLNSLNNSIRMSVFVDPSIGSGGTDLQFLHGLDMFVESTKKTAAGFNKGFGHPISFSLIPLSAIVDDKSLHTFLPTSMIEDYGLGERIQSCAQSLEYFELEFRKVGQSLNEHAFSLSFHHGELRQMFQNCEEQKAAINDLLKNFVIDLRMGQGAEEAERLTEMLELAVEQFVEEGRDLLEHCDRILRPRMELIRQLDSKGVQYIGRGKQRLADVLLGNDGLGTNASSTLHFVLLYRESRTTPPVDDGDSFSQHDGERHFRQCLGQLYQLAGRGKSCIFVDLDVLLRGDNEATTAYEGLPQGIFELDGFSNIASRLVKMRGHKLLTADCVMEEAQKLQICIAQIENSQLTEVEAVPQKKTKPCNLRCPLSESYGGKCQNDNFLWGCDDCGQTLAFVQEENAPMTHFYCACGATPVEEFSFRCCDVDTHGREFKQFATKTQLSKELERLKCTGILTILLLGETGVGKSTLINAIVNYLKHPTFEEAIQADEIESVIPARFCTEEYDEDGNLVQTEVFVGKLSKDECLEPGKSHTIRPNAYIIPSKVGHKIRLIDTPSILNTGGIQVDNLNLHKTLSFISTLPELHAICILLKSNNTRSGPAFKYCINGLLTYLHKNAAKNIFFMFTNARESNYKMEKTEEFLQAILTPIEAAHNAGVSIPLHQDKIYCLDNEAFEHLCLIKKANVQYSDESMANFSKSWTQAKHELQRMLQNVSKLKPHRISETVSLNKAHRAIIDLALPLVTINQTIQDNLVRIKEHEEAISRGEQELTIGTQHLDEAKRKLFEDKRRTVSTLESYRLQMLHEREKIYSKAALFCSFLKTWALKPYNDSMEAYILFSIENGGRLVVESNGEADRKLQVKKLNGLQELLRLYKEQTALIDAANANNTDGPKVITAEDVAKCFEELRKLPIFGPNIKQTYEA</sequence>
<reference evidence="3" key="1">
    <citation type="submission" date="2013-12" db="EMBL/GenBank/DDBJ databases">
        <authorList>
            <person name="Aslett M."/>
        </authorList>
    </citation>
    <scope>NUCLEOTIDE SEQUENCE [LARGE SCALE GENOMIC DNA]</scope>
    <source>
        <strain evidence="3">Lindley</strain>
    </source>
</reference>
<evidence type="ECO:0000313" key="3">
    <source>
        <dbReference type="Proteomes" id="UP000050741"/>
    </source>
</evidence>
<proteinExistence type="predicted"/>
<protein>
    <submittedName>
        <fullName evidence="4">SAM domain-containing protein</fullName>
    </submittedName>
</protein>
<organism evidence="3 4">
    <name type="scientific">Globodera pallida</name>
    <name type="common">Potato cyst nematode worm</name>
    <name type="synonym">Heterodera pallida</name>
    <dbReference type="NCBI Taxonomy" id="36090"/>
    <lineage>
        <taxon>Eukaryota</taxon>
        <taxon>Metazoa</taxon>
        <taxon>Ecdysozoa</taxon>
        <taxon>Nematoda</taxon>
        <taxon>Chromadorea</taxon>
        <taxon>Rhabditida</taxon>
        <taxon>Tylenchina</taxon>
        <taxon>Tylenchomorpha</taxon>
        <taxon>Tylenchoidea</taxon>
        <taxon>Heteroderidae</taxon>
        <taxon>Heteroderinae</taxon>
        <taxon>Globodera</taxon>
    </lineage>
</organism>
<dbReference type="SUPFAM" id="SSF52540">
    <property type="entry name" value="P-loop containing nucleoside triphosphate hydrolases"/>
    <property type="match status" value="1"/>
</dbReference>
<dbReference type="Proteomes" id="UP000050741">
    <property type="component" value="Unassembled WGS sequence"/>
</dbReference>
<reference evidence="3" key="2">
    <citation type="submission" date="2014-05" db="EMBL/GenBank/DDBJ databases">
        <title>The genome and life-stage specific transcriptomes of Globodera pallida elucidate key aspects of plant parasitism by a cyst nematode.</title>
        <authorList>
            <person name="Cotton J.A."/>
            <person name="Lilley C.J."/>
            <person name="Jones L.M."/>
            <person name="Kikuchi T."/>
            <person name="Reid A.J."/>
            <person name="Thorpe P."/>
            <person name="Tsai I.J."/>
            <person name="Beasley H."/>
            <person name="Blok V."/>
            <person name="Cock P.J.A."/>
            <person name="Van den Akker S.E."/>
            <person name="Holroyd N."/>
            <person name="Hunt M."/>
            <person name="Mantelin S."/>
            <person name="Naghra H."/>
            <person name="Pain A."/>
            <person name="Palomares-Rius J.E."/>
            <person name="Zarowiecki M."/>
            <person name="Berriman M."/>
            <person name="Jones J.T."/>
            <person name="Urwin P.E."/>
        </authorList>
    </citation>
    <scope>NUCLEOTIDE SEQUENCE [LARGE SCALE GENOMIC DNA]</scope>
    <source>
        <strain evidence="3">Lindley</strain>
    </source>
</reference>
<dbReference type="Gene3D" id="3.40.50.300">
    <property type="entry name" value="P-loop containing nucleotide triphosphate hydrolases"/>
    <property type="match status" value="1"/>
</dbReference>
<dbReference type="AlphaFoldDB" id="A0A183BZR6"/>